<evidence type="ECO:0000313" key="2">
    <source>
        <dbReference type="Proteomes" id="UP000076962"/>
    </source>
</evidence>
<dbReference type="Proteomes" id="UP000076962">
    <property type="component" value="Unassembled WGS sequence"/>
</dbReference>
<gene>
    <name evidence="1" type="ORF">THIOM_002899</name>
</gene>
<dbReference type="EMBL" id="LUTY01001705">
    <property type="protein sequence ID" value="OAD21337.1"/>
    <property type="molecule type" value="Genomic_DNA"/>
</dbReference>
<keyword evidence="2" id="KW-1185">Reference proteome</keyword>
<reference evidence="1 2" key="1">
    <citation type="submission" date="2016-05" db="EMBL/GenBank/DDBJ databases">
        <title>Single-cell genome of chain-forming Candidatus Thiomargarita nelsonii and comparison to other large sulfur-oxidizing bacteria.</title>
        <authorList>
            <person name="Winkel M."/>
            <person name="Salman V."/>
            <person name="Woyke T."/>
            <person name="Schulz-Vogt H."/>
            <person name="Richter M."/>
            <person name="Flood B."/>
            <person name="Bailey J."/>
            <person name="Amann R."/>
            <person name="Mussmann M."/>
        </authorList>
    </citation>
    <scope>NUCLEOTIDE SEQUENCE [LARGE SCALE GENOMIC DNA]</scope>
    <source>
        <strain evidence="1 2">THI036</strain>
    </source>
</reference>
<organism evidence="1 2">
    <name type="scientific">Candidatus Thiomargarita nelsonii</name>
    <dbReference type="NCBI Taxonomy" id="1003181"/>
    <lineage>
        <taxon>Bacteria</taxon>
        <taxon>Pseudomonadati</taxon>
        <taxon>Pseudomonadota</taxon>
        <taxon>Gammaproteobacteria</taxon>
        <taxon>Thiotrichales</taxon>
        <taxon>Thiotrichaceae</taxon>
        <taxon>Thiomargarita</taxon>
    </lineage>
</organism>
<proteinExistence type="predicted"/>
<sequence>MKRFKIVCCKTDTIIFNDNIHYRRNLSLLKRQLGFIPFKVDINTTILSAQILYGMDGINNRL</sequence>
<evidence type="ECO:0000313" key="1">
    <source>
        <dbReference type="EMBL" id="OAD21337.1"/>
    </source>
</evidence>
<comment type="caution">
    <text evidence="1">The sequence shown here is derived from an EMBL/GenBank/DDBJ whole genome shotgun (WGS) entry which is preliminary data.</text>
</comment>
<dbReference type="AlphaFoldDB" id="A0A176S075"/>
<name>A0A176S075_9GAMM</name>
<protein>
    <submittedName>
        <fullName evidence="1">Uncharacterized protein</fullName>
    </submittedName>
</protein>
<accession>A0A176S075</accession>